<proteinExistence type="predicted"/>
<evidence type="ECO:0000313" key="2">
    <source>
        <dbReference type="Proteomes" id="UP000095283"/>
    </source>
</evidence>
<dbReference type="AlphaFoldDB" id="A0A1I7WF44"/>
<dbReference type="Proteomes" id="UP000095283">
    <property type="component" value="Unplaced"/>
</dbReference>
<accession>A0A1I7WF44</accession>
<evidence type="ECO:0000313" key="3">
    <source>
        <dbReference type="WBParaSite" id="Hba_03549"/>
    </source>
</evidence>
<keyword evidence="1" id="KW-1133">Transmembrane helix</keyword>
<keyword evidence="2" id="KW-1185">Reference proteome</keyword>
<organism evidence="2 3">
    <name type="scientific">Heterorhabditis bacteriophora</name>
    <name type="common">Entomopathogenic nematode worm</name>
    <dbReference type="NCBI Taxonomy" id="37862"/>
    <lineage>
        <taxon>Eukaryota</taxon>
        <taxon>Metazoa</taxon>
        <taxon>Ecdysozoa</taxon>
        <taxon>Nematoda</taxon>
        <taxon>Chromadorea</taxon>
        <taxon>Rhabditida</taxon>
        <taxon>Rhabditina</taxon>
        <taxon>Rhabditomorpha</taxon>
        <taxon>Strongyloidea</taxon>
        <taxon>Heterorhabditidae</taxon>
        <taxon>Heterorhabditis</taxon>
    </lineage>
</organism>
<reference evidence="3" key="1">
    <citation type="submission" date="2016-11" db="UniProtKB">
        <authorList>
            <consortium name="WormBaseParasite"/>
        </authorList>
    </citation>
    <scope>IDENTIFICATION</scope>
</reference>
<keyword evidence="1" id="KW-0812">Transmembrane</keyword>
<name>A0A1I7WF44_HETBA</name>
<evidence type="ECO:0000256" key="1">
    <source>
        <dbReference type="SAM" id="Phobius"/>
    </source>
</evidence>
<feature type="transmembrane region" description="Helical" evidence="1">
    <location>
        <begin position="101"/>
        <end position="119"/>
    </location>
</feature>
<keyword evidence="1" id="KW-0472">Membrane</keyword>
<sequence length="309" mass="34840">MSTTLRTPTTHLHEQGEKHVAIAKELCQENGCSPDCQTISGAWHSKEPLQELKTKVREHVVLEELSRKGSFKKQESTTALAIRSRNETQPGRVGCNLYPRMILRLLFIYIFIFVSSVYSKIDATKASAMIEKPAQASQFLVFYSTSPHPFSRQIGRPSREEHRVVTPIPNSHPTYLIRFPLYTEQYPSGMAALASITRNNRNYGQQPIDSVVNPQRERHGLDNKVSHDSPCAPSLVRQLGLPGVTPSSSGSTRSSTSLLQQIHTKTPQHHHLETITRPAHASNRYYAQLPHFDRGVYGEISPRLRHFST</sequence>
<dbReference type="WBParaSite" id="Hba_03549">
    <property type="protein sequence ID" value="Hba_03549"/>
    <property type="gene ID" value="Hba_03549"/>
</dbReference>
<protein>
    <submittedName>
        <fullName evidence="3">Uncharacterized protein</fullName>
    </submittedName>
</protein>